<dbReference type="NCBIfam" id="TIGR00728">
    <property type="entry name" value="OPT_sfam"/>
    <property type="match status" value="1"/>
</dbReference>
<evidence type="ECO:0000256" key="2">
    <source>
        <dbReference type="ARBA" id="ARBA00004141"/>
    </source>
</evidence>
<gene>
    <name evidence="18" type="ORF">CJ030_MR6G018105</name>
</gene>
<feature type="transmembrane region" description="Helical" evidence="15">
    <location>
        <begin position="258"/>
        <end position="278"/>
    </location>
</feature>
<comment type="caution">
    <text evidence="18">The sequence shown here is derived from an EMBL/GenBank/DDBJ whole genome shotgun (WGS) entry which is preliminary data.</text>
</comment>
<dbReference type="InterPro" id="IPR008984">
    <property type="entry name" value="SMAD_FHA_dom_sf"/>
</dbReference>
<evidence type="ECO:0000256" key="7">
    <source>
        <dbReference type="ARBA" id="ARBA00022692"/>
    </source>
</evidence>
<keyword evidence="13" id="KW-0131">Cell cycle</keyword>
<feature type="domain" description="FHA" evidence="16">
    <location>
        <begin position="538"/>
        <end position="599"/>
    </location>
</feature>
<dbReference type="InterPro" id="IPR001357">
    <property type="entry name" value="BRCT_dom"/>
</dbReference>
<dbReference type="SUPFAM" id="SSF52113">
    <property type="entry name" value="BRCT domain"/>
    <property type="match status" value="1"/>
</dbReference>
<comment type="similarity">
    <text evidence="14">Belongs to the Nibrin family.</text>
</comment>
<keyword evidence="9 15" id="KW-1133">Transmembrane helix</keyword>
<feature type="transmembrane region" description="Helical" evidence="15">
    <location>
        <begin position="376"/>
        <end position="397"/>
    </location>
</feature>
<organism evidence="18 19">
    <name type="scientific">Morella rubra</name>
    <name type="common">Chinese bayberry</name>
    <dbReference type="NCBI Taxonomy" id="262757"/>
    <lineage>
        <taxon>Eukaryota</taxon>
        <taxon>Viridiplantae</taxon>
        <taxon>Streptophyta</taxon>
        <taxon>Embryophyta</taxon>
        <taxon>Tracheophyta</taxon>
        <taxon>Spermatophyta</taxon>
        <taxon>Magnoliopsida</taxon>
        <taxon>eudicotyledons</taxon>
        <taxon>Gunneridae</taxon>
        <taxon>Pentapetalae</taxon>
        <taxon>rosids</taxon>
        <taxon>fabids</taxon>
        <taxon>Fagales</taxon>
        <taxon>Myricaceae</taxon>
        <taxon>Morella</taxon>
    </lineage>
</organism>
<dbReference type="PANTHER" id="PTHR31645">
    <property type="entry name" value="OLIGOPEPTIDE TRANSPORTER YGL114W-RELATED"/>
    <property type="match status" value="1"/>
</dbReference>
<dbReference type="SUPFAM" id="SSF49879">
    <property type="entry name" value="SMAD/FHA domain"/>
    <property type="match status" value="1"/>
</dbReference>
<name>A0A6A1VE25_9ROSI</name>
<evidence type="ECO:0000256" key="1">
    <source>
        <dbReference type="ARBA" id="ARBA00004123"/>
    </source>
</evidence>
<evidence type="ECO:0000259" key="16">
    <source>
        <dbReference type="PROSITE" id="PS50006"/>
    </source>
</evidence>
<feature type="transmembrane region" description="Helical" evidence="15">
    <location>
        <begin position="329"/>
        <end position="355"/>
    </location>
</feature>
<evidence type="ECO:0000259" key="17">
    <source>
        <dbReference type="PROSITE" id="PS50172"/>
    </source>
</evidence>
<feature type="domain" description="BRCT" evidence="17">
    <location>
        <begin position="651"/>
        <end position="701"/>
    </location>
</feature>
<dbReference type="Pfam" id="PF00498">
    <property type="entry name" value="FHA"/>
    <property type="match status" value="1"/>
</dbReference>
<comment type="subcellular location">
    <subcellularLocation>
        <location evidence="3">Chromosome</location>
    </subcellularLocation>
    <subcellularLocation>
        <location evidence="2">Membrane</location>
        <topology evidence="2">Multi-pass membrane protein</topology>
    </subcellularLocation>
    <subcellularLocation>
        <location evidence="1">Nucleus</location>
    </subcellularLocation>
</comment>
<feature type="transmembrane region" description="Helical" evidence="15">
    <location>
        <begin position="25"/>
        <end position="44"/>
    </location>
</feature>
<protein>
    <submittedName>
        <fullName evidence="18">Putative metal-nicotianamine transporter YSL7</fullName>
    </submittedName>
</protein>
<keyword evidence="10 15" id="KW-0472">Membrane</keyword>
<dbReference type="Gene3D" id="3.40.50.10190">
    <property type="entry name" value="BRCT domain"/>
    <property type="match status" value="1"/>
</dbReference>
<dbReference type="PROSITE" id="PS50006">
    <property type="entry name" value="FHA_DOMAIN"/>
    <property type="match status" value="1"/>
</dbReference>
<dbReference type="Pfam" id="PF00533">
    <property type="entry name" value="BRCT"/>
    <property type="match status" value="1"/>
</dbReference>
<evidence type="ECO:0000256" key="5">
    <source>
        <dbReference type="ARBA" id="ARBA00022448"/>
    </source>
</evidence>
<dbReference type="GO" id="GO:0006281">
    <property type="term" value="P:DNA repair"/>
    <property type="evidence" value="ECO:0007669"/>
    <property type="project" value="UniProtKB-KW"/>
</dbReference>
<feature type="transmembrane region" description="Helical" evidence="15">
    <location>
        <begin position="474"/>
        <end position="496"/>
    </location>
</feature>
<keyword evidence="11" id="KW-0234">DNA repair</keyword>
<accession>A0A6A1VE25</accession>
<evidence type="ECO:0000256" key="4">
    <source>
        <dbReference type="ARBA" id="ARBA00010276"/>
    </source>
</evidence>
<dbReference type="GO" id="GO:0005634">
    <property type="term" value="C:nucleus"/>
    <property type="evidence" value="ECO:0007669"/>
    <property type="project" value="UniProtKB-SubCell"/>
</dbReference>
<dbReference type="InterPro" id="IPR036420">
    <property type="entry name" value="BRCT_dom_sf"/>
</dbReference>
<feature type="transmembrane region" description="Helical" evidence="15">
    <location>
        <begin position="437"/>
        <end position="454"/>
    </location>
</feature>
<dbReference type="Pfam" id="PF03169">
    <property type="entry name" value="OPT"/>
    <property type="match status" value="1"/>
</dbReference>
<dbReference type="OrthoDB" id="627262at2759"/>
<feature type="transmembrane region" description="Helical" evidence="15">
    <location>
        <begin position="287"/>
        <end position="309"/>
    </location>
</feature>
<evidence type="ECO:0000256" key="6">
    <source>
        <dbReference type="ARBA" id="ARBA00022454"/>
    </source>
</evidence>
<dbReference type="GO" id="GO:0035673">
    <property type="term" value="F:oligopeptide transmembrane transporter activity"/>
    <property type="evidence" value="ECO:0007669"/>
    <property type="project" value="InterPro"/>
</dbReference>
<dbReference type="GO" id="GO:0005694">
    <property type="term" value="C:chromosome"/>
    <property type="evidence" value="ECO:0007669"/>
    <property type="project" value="UniProtKB-SubCell"/>
</dbReference>
<evidence type="ECO:0000256" key="14">
    <source>
        <dbReference type="ARBA" id="ARBA00044757"/>
    </source>
</evidence>
<keyword evidence="19" id="KW-1185">Reference proteome</keyword>
<dbReference type="Proteomes" id="UP000516437">
    <property type="component" value="Chromosome 6"/>
</dbReference>
<dbReference type="GO" id="GO:0016020">
    <property type="term" value="C:membrane"/>
    <property type="evidence" value="ECO:0007669"/>
    <property type="project" value="UniProtKB-SubCell"/>
</dbReference>
<dbReference type="CDD" id="cd22667">
    <property type="entry name" value="FHA_NBN"/>
    <property type="match status" value="1"/>
</dbReference>
<keyword evidence="7 15" id="KW-0812">Transmembrane</keyword>
<evidence type="ECO:0000256" key="3">
    <source>
        <dbReference type="ARBA" id="ARBA00004286"/>
    </source>
</evidence>
<evidence type="ECO:0000256" key="10">
    <source>
        <dbReference type="ARBA" id="ARBA00023136"/>
    </source>
</evidence>
<evidence type="ECO:0000256" key="9">
    <source>
        <dbReference type="ARBA" id="ARBA00022989"/>
    </source>
</evidence>
<evidence type="ECO:0000256" key="11">
    <source>
        <dbReference type="ARBA" id="ARBA00023204"/>
    </source>
</evidence>
<evidence type="ECO:0000313" key="18">
    <source>
        <dbReference type="EMBL" id="KAB1211119.1"/>
    </source>
</evidence>
<sequence length="955" mass="104613">MSEAVAKQSAEANETENVKNPARGWIIAFLFVVSFIGLFSVVPLRKIMVVDFKLIYPSGTATAHLINSFHTPQGAKLAKKQVRELGKFFSFSFLWGFFQCFFTAGDSCGFKDFPTFGLKAHENRFFFDFSATYVGVGMICPYLTTISLLVGAMLSWGIMWPLIDARKGSWYFAELKQSSLHGLKGYRIFIAIAMILGDGLYNFFKALGCTLFVLYRQLLSRDFGTDVLPSSARSSPVITPSLSYDDQRRIRLFLKDQIPTWFAITGYVTIAIISTATLPHIFPQLKWYYAVVIYIIAPPLAFCNAYGAGLTGWSLASPYGKLAIFTTGAWAGASHGGVLAGLAACGVMMNIVSTASDLMQDFKTGYLTLASPRSMFVSQIIGTAMGCIISPCVFWLFYKAYSDLGVPGSEYAAPYALIYRNIAILGVEGFSALPKHCLTLCYAFFVGAIVINGVRDAVGRKWASFIPVPMAMAIPFYLGSYFAIDMCVGSLILFVWQKVNKAKADAFGPAVACGLICGDGIWTLPSSFLALAGEDKYYIFARGTYKVGRKGCDVIITKDKGVSRIHAEIVVDAMTDLHPPKLRIRDCSKYGTFISRNLEQKENVHEFLNKEATLEDGDVVSFGTGNAIYRFHFIPLVFFICSESFRVNQPLQDKISSIGARITHSLTQESTHVLVNQLSQMSEDMVDAILLRKPIVLDSWVEIVAEKGIRAEIPSCSLYAPTLTVGGVSVKVAAPESRDNLVVSSSCSTEETVVADSDVEVETATSIHANATTCADEAIISLSKAEASTATACTEEDIKFVRKTVTPMDHAAVKSEDSCVMSYRDSTHGKTVGRDKVDDSECGNADIIYSQDLVAQDMDIPSNVNATANNGVLNFKRFRKAIAGNTLSGNSFNNLIPFSKYPYRDSDNGSEEMVESVRAEKKRKQMEAIAEDLFNNQKGKRRGVAGSIHGLLSHV</sequence>
<keyword evidence="5" id="KW-0813">Transport</keyword>
<dbReference type="PROSITE" id="PS50172">
    <property type="entry name" value="BRCT"/>
    <property type="match status" value="1"/>
</dbReference>
<dbReference type="AlphaFoldDB" id="A0A6A1VE25"/>
<evidence type="ECO:0000256" key="8">
    <source>
        <dbReference type="ARBA" id="ARBA00022763"/>
    </source>
</evidence>
<dbReference type="InterPro" id="IPR000253">
    <property type="entry name" value="FHA_dom"/>
</dbReference>
<evidence type="ECO:0000256" key="13">
    <source>
        <dbReference type="ARBA" id="ARBA00023306"/>
    </source>
</evidence>
<reference evidence="18 19" key="1">
    <citation type="journal article" date="2019" name="Plant Biotechnol. J.">
        <title>The red bayberry genome and genetic basis of sex determination.</title>
        <authorList>
            <person name="Jia H.M."/>
            <person name="Jia H.J."/>
            <person name="Cai Q.L."/>
            <person name="Wang Y."/>
            <person name="Zhao H.B."/>
            <person name="Yang W.F."/>
            <person name="Wang G.Y."/>
            <person name="Li Y.H."/>
            <person name="Zhan D.L."/>
            <person name="Shen Y.T."/>
            <person name="Niu Q.F."/>
            <person name="Chang L."/>
            <person name="Qiu J."/>
            <person name="Zhao L."/>
            <person name="Xie H.B."/>
            <person name="Fu W.Y."/>
            <person name="Jin J."/>
            <person name="Li X.W."/>
            <person name="Jiao Y."/>
            <person name="Zhou C.C."/>
            <person name="Tu T."/>
            <person name="Chai C.Y."/>
            <person name="Gao J.L."/>
            <person name="Fan L.J."/>
            <person name="van de Weg E."/>
            <person name="Wang J.Y."/>
            <person name="Gao Z.S."/>
        </authorList>
    </citation>
    <scope>NUCLEOTIDE SEQUENCE [LARGE SCALE GENOMIC DNA]</scope>
    <source>
        <tissue evidence="18">Leaves</tissue>
    </source>
</reference>
<dbReference type="SMART" id="SM00240">
    <property type="entry name" value="FHA"/>
    <property type="match status" value="1"/>
</dbReference>
<keyword evidence="6" id="KW-0158">Chromosome</keyword>
<dbReference type="InterPro" id="IPR004813">
    <property type="entry name" value="OPT"/>
</dbReference>
<evidence type="ECO:0000313" key="19">
    <source>
        <dbReference type="Proteomes" id="UP000516437"/>
    </source>
</evidence>
<evidence type="ECO:0000256" key="15">
    <source>
        <dbReference type="SAM" id="Phobius"/>
    </source>
</evidence>
<dbReference type="FunFam" id="2.60.200.20:FF:000017">
    <property type="entry name" value="Nibrin"/>
    <property type="match status" value="1"/>
</dbReference>
<feature type="transmembrane region" description="Helical" evidence="15">
    <location>
        <begin position="184"/>
        <end position="204"/>
    </location>
</feature>
<keyword evidence="12" id="KW-0539">Nucleus</keyword>
<keyword evidence="8" id="KW-0227">DNA damage</keyword>
<feature type="transmembrane region" description="Helical" evidence="15">
    <location>
        <begin position="412"/>
        <end position="430"/>
    </location>
</feature>
<dbReference type="InterPro" id="IPR045035">
    <property type="entry name" value="YSL-like"/>
</dbReference>
<dbReference type="Gene3D" id="2.60.200.20">
    <property type="match status" value="1"/>
</dbReference>
<comment type="similarity">
    <text evidence="4">Belongs to the YSL (TC 2.A.67.2) family.</text>
</comment>
<dbReference type="PANTHER" id="PTHR31645:SF76">
    <property type="entry name" value="METAL-NICOTIANAMINE TRANSPORTER YSL8-RELATED"/>
    <property type="match status" value="1"/>
</dbReference>
<proteinExistence type="inferred from homology"/>
<feature type="transmembrane region" description="Helical" evidence="15">
    <location>
        <begin position="85"/>
        <end position="104"/>
    </location>
</feature>
<dbReference type="CDD" id="cd00027">
    <property type="entry name" value="BRCT"/>
    <property type="match status" value="1"/>
</dbReference>
<feature type="transmembrane region" description="Helical" evidence="15">
    <location>
        <begin position="142"/>
        <end position="163"/>
    </location>
</feature>
<dbReference type="EMBL" id="RXIC02000024">
    <property type="protein sequence ID" value="KAB1211119.1"/>
    <property type="molecule type" value="Genomic_DNA"/>
</dbReference>
<evidence type="ECO:0000256" key="12">
    <source>
        <dbReference type="ARBA" id="ARBA00023242"/>
    </source>
</evidence>